<dbReference type="Proteomes" id="UP000000310">
    <property type="component" value="Chromosome"/>
</dbReference>
<accession>F0SAD4</accession>
<organism evidence="1 2">
    <name type="scientific">Pseudopedobacter saltans (strain ATCC 51119 / DSM 12145 / JCM 21818 / CCUG 39354 / LMG 10337 / NBRC 100064 / NCIMB 13643)</name>
    <name type="common">Pedobacter saltans</name>
    <dbReference type="NCBI Taxonomy" id="762903"/>
    <lineage>
        <taxon>Bacteria</taxon>
        <taxon>Pseudomonadati</taxon>
        <taxon>Bacteroidota</taxon>
        <taxon>Sphingobacteriia</taxon>
        <taxon>Sphingobacteriales</taxon>
        <taxon>Sphingobacteriaceae</taxon>
        <taxon>Pseudopedobacter</taxon>
    </lineage>
</organism>
<dbReference type="OrthoDB" id="1031347at2"/>
<dbReference type="RefSeq" id="WP_013632011.1">
    <property type="nucleotide sequence ID" value="NC_015177.1"/>
</dbReference>
<dbReference type="eggNOG" id="COG4926">
    <property type="taxonomic scope" value="Bacteria"/>
</dbReference>
<protein>
    <submittedName>
        <fullName evidence="1">Uncharacterized protein</fullName>
    </submittedName>
</protein>
<dbReference type="KEGG" id="psn:Pedsa_0939"/>
<proteinExistence type="predicted"/>
<reference evidence="2" key="2">
    <citation type="submission" date="2011-02" db="EMBL/GenBank/DDBJ databases">
        <title>The complete genome of Pedobacter saltans DSM 12145.</title>
        <authorList>
            <consortium name="US DOE Joint Genome Institute (JGI-PGF)"/>
            <person name="Lucas S."/>
            <person name="Copeland A."/>
            <person name="Lapidus A."/>
            <person name="Bruce D."/>
            <person name="Goodwin L."/>
            <person name="Pitluck S."/>
            <person name="Kyrpides N."/>
            <person name="Mavromatis K."/>
            <person name="Pagani I."/>
            <person name="Ivanova N."/>
            <person name="Ovchinnikova G."/>
            <person name="Lu M."/>
            <person name="Detter J.C."/>
            <person name="Han C."/>
            <person name="Land M."/>
            <person name="Hauser L."/>
            <person name="Markowitz V."/>
            <person name="Cheng J.-F."/>
            <person name="Hugenholtz P."/>
            <person name="Woyke T."/>
            <person name="Wu D."/>
            <person name="Tindall B."/>
            <person name="Pomrenke H.G."/>
            <person name="Brambilla E."/>
            <person name="Klenk H.-P."/>
            <person name="Eisen J.A."/>
        </authorList>
    </citation>
    <scope>NUCLEOTIDE SEQUENCE [LARGE SCALE GENOMIC DNA]</scope>
    <source>
        <strain evidence="2">ATCC 51119 / DSM 12145 / JCM 21818 / LMG 10337 / NBRC 100064 / NCIMB 13643</strain>
    </source>
</reference>
<evidence type="ECO:0000313" key="2">
    <source>
        <dbReference type="Proteomes" id="UP000000310"/>
    </source>
</evidence>
<keyword evidence="2" id="KW-1185">Reference proteome</keyword>
<dbReference type="EMBL" id="CP002545">
    <property type="protein sequence ID" value="ADY51511.1"/>
    <property type="molecule type" value="Genomic_DNA"/>
</dbReference>
<gene>
    <name evidence="1" type="ordered locus">Pedsa_0939</name>
</gene>
<dbReference type="STRING" id="762903.Pedsa_0939"/>
<dbReference type="HOGENOM" id="CLU_239753_0_0_10"/>
<reference evidence="1 2" key="1">
    <citation type="journal article" date="2011" name="Stand. Genomic Sci.">
        <title>Complete genome sequence of the gliding, heparinolytic Pedobacter saltans type strain (113).</title>
        <authorList>
            <person name="Liolios K."/>
            <person name="Sikorski J."/>
            <person name="Lu M."/>
            <person name="Nolan M."/>
            <person name="Lapidus A."/>
            <person name="Lucas S."/>
            <person name="Hammon N."/>
            <person name="Deshpande S."/>
            <person name="Cheng J.F."/>
            <person name="Tapia R."/>
            <person name="Han C."/>
            <person name="Goodwin L."/>
            <person name="Pitluck S."/>
            <person name="Huntemann M."/>
            <person name="Ivanova N."/>
            <person name="Pagani I."/>
            <person name="Mavromatis K."/>
            <person name="Ovchinikova G."/>
            <person name="Pati A."/>
            <person name="Chen A."/>
            <person name="Palaniappan K."/>
            <person name="Land M."/>
            <person name="Hauser L."/>
            <person name="Brambilla E.M."/>
            <person name="Kotsyurbenko O."/>
            <person name="Rohde M."/>
            <person name="Tindall B.J."/>
            <person name="Abt B."/>
            <person name="Goker M."/>
            <person name="Detter J.C."/>
            <person name="Woyke T."/>
            <person name="Bristow J."/>
            <person name="Eisen J.A."/>
            <person name="Markowitz V."/>
            <person name="Hugenholtz P."/>
            <person name="Klenk H.P."/>
            <person name="Kyrpides N.C."/>
        </authorList>
    </citation>
    <scope>NUCLEOTIDE SEQUENCE [LARGE SCALE GENOMIC DNA]</scope>
    <source>
        <strain evidence="2">ATCC 51119 / DSM 12145 / JCM 21818 / LMG 10337 / NBRC 100064 / NCIMB 13643</strain>
    </source>
</reference>
<name>F0SAD4_PSESL</name>
<sequence length="1553" mass="169484">MQYQIKRGNIVVLTVTAPGKQQRQAMGVDVVNMSFSLPNSVNINIGDTVEVYGRVYKLNRPANVTKISNKQYDYTLEFEALFYDLAKVQLRGLDATNQLTEAEFTIMANAADIVDLIVRNANRLYSGYTIGVVDETELQNFIFNGENCLQALNRLADAFQSEFWIDNKTIHFQKREQSTGVVLSYGQGNGLYQLYRGKKSDADLVTRLYVEGGSRNLPEGYGRTRLQLPGPLNYIEVAGADEIIEATKIFENIIPERVGTITGLGADMFTFIDSSMDFDINDHLSGKPAKIGFQTGALAGYEFELASYNAVSKQFKINLKTDEKAYEDGLPNHTLKPAVGDKYSVFDIYLPNSYVVDAQNRALAAGQAYLDKYKNVQYEYGASLTPIWVKQNNPNIVLGYTVQIVDADMGIDKEIRIVGYTRDLQEPNTYDLELGDTISISEIVRQYAQQERILYAIQTAGLLDPEQMRKNLFLNRLSENNGYLIIGTEKVKSGLADYATLAARATLADYALDSDKWDGQQFADYLNQPVRTMDSPKFEGISSPLFVSGAFGSGYRVSKSGGKYTLELDNLVVRDGFTATELTINKIRSSNGAIAVTDAGVIKTVQIVDLGQFEITLDGDVSFLQNDILRCQVFTGTGIKSYHLLVLGVSGSVISVAKIQGSNSISTGDTIVRVGNISNTDRQGLLYLTNSDSGAPYLDVLDGVNSASFAGKTKVRLGKLSGIVDPDFGALSGYGIYAERGFFKGSIQVTGGNAATKSYAETQANNAQITAINTAATDATNKVNALQIGGRNLLAYSNVRKEGNSYPFGIYNIYGGTTFGKEYTLVVNGYTTVGDNIGIYLNGYQTIGSISSQDESNIQVFHFTRNDSGVGTNVDFYHFTNGSSGNSVVEWACLYEGNVKPALDWSPSPEDVQADIEAVRTETNTQFSVLESQISAKASQVSVSALETRMSSAELKITPEAINLTVSSQVDNKIGAVQIGGRNYYRRNTVLDPMYGGTIVGRDSGETPNGFLFAGLQNQSLALRINNVITEDGFWTISFSAKSNSDWTLYIDVCDNPADSREITQDWQYYELTFNVTRNGYSFVDFSNIPWVYLYVKDLKIEKGTKATDFSLAPEDIQADIESRPTQAEIKAGISITPGAINIFGQELSLAGKVTFSSLDAGAQNQIDAIAQAKANTLLWMGGKSLYPDTDFREGFNGLNHYNNAGPYGDFLRLPKESFGEIFPTTSPYGLYYHYNSATMGGSAPGLGGFTFGTGSRPKAKYIVRFVLAFEEENKIQFASNPTGDGGSHTWLTNPYGAGINNFREYLCLVECGATGTFSSTNYFYFYGGSSVSVRVASAGVYDITDSPTALKSLAYQDVVEISKLGNTVIQGGYLATSLLDANYIKSNIVNAAYIQTIDLTADKITAGRLQSVGGGSYFDLNNNVLSTSNLIANGGTIAGFTIDGYSLSISKTYGSNSTAFFRLLTSGEITGLPTLLIGSRFLVGQNVIQQNQLLVDKDGCYLRDANIDYLSVGSVKSNGYTGLTATFTVRDGNDHWWLVFQNGILVNRYKNV</sequence>
<evidence type="ECO:0000313" key="1">
    <source>
        <dbReference type="EMBL" id="ADY51511.1"/>
    </source>
</evidence>